<evidence type="ECO:0000313" key="3">
    <source>
        <dbReference type="Proteomes" id="UP000735302"/>
    </source>
</evidence>
<dbReference type="AlphaFoldDB" id="A0AAV4DX32"/>
<reference evidence="2 3" key="1">
    <citation type="journal article" date="2021" name="Elife">
        <title>Chloroplast acquisition without the gene transfer in kleptoplastic sea slugs, Plakobranchus ocellatus.</title>
        <authorList>
            <person name="Maeda T."/>
            <person name="Takahashi S."/>
            <person name="Yoshida T."/>
            <person name="Shimamura S."/>
            <person name="Takaki Y."/>
            <person name="Nagai Y."/>
            <person name="Toyoda A."/>
            <person name="Suzuki Y."/>
            <person name="Arimoto A."/>
            <person name="Ishii H."/>
            <person name="Satoh N."/>
            <person name="Nishiyama T."/>
            <person name="Hasebe M."/>
            <person name="Maruyama T."/>
            <person name="Minagawa J."/>
            <person name="Obokata J."/>
            <person name="Shigenobu S."/>
        </authorList>
    </citation>
    <scope>NUCLEOTIDE SEQUENCE [LARGE SCALE GENOMIC DNA]</scope>
</reference>
<evidence type="ECO:0000256" key="1">
    <source>
        <dbReference type="SAM" id="SignalP"/>
    </source>
</evidence>
<comment type="caution">
    <text evidence="2">The sequence shown here is derived from an EMBL/GenBank/DDBJ whole genome shotgun (WGS) entry which is preliminary data.</text>
</comment>
<sequence length="99" mass="11769">MAPILNSVVSYLILLPLTRQTVVLVDARFRHALSDWSRLSVWSRRIKVCLVLLWCISSGHCRRQESYCPETRLTKVLLYFRHFEPPLLLVRLFNKRFLL</sequence>
<name>A0AAV4DX32_9GAST</name>
<feature type="signal peptide" evidence="1">
    <location>
        <begin position="1"/>
        <end position="20"/>
    </location>
</feature>
<organism evidence="2 3">
    <name type="scientific">Plakobranchus ocellatus</name>
    <dbReference type="NCBI Taxonomy" id="259542"/>
    <lineage>
        <taxon>Eukaryota</taxon>
        <taxon>Metazoa</taxon>
        <taxon>Spiralia</taxon>
        <taxon>Lophotrochozoa</taxon>
        <taxon>Mollusca</taxon>
        <taxon>Gastropoda</taxon>
        <taxon>Heterobranchia</taxon>
        <taxon>Euthyneura</taxon>
        <taxon>Panpulmonata</taxon>
        <taxon>Sacoglossa</taxon>
        <taxon>Placobranchoidea</taxon>
        <taxon>Plakobranchidae</taxon>
        <taxon>Plakobranchus</taxon>
    </lineage>
</organism>
<proteinExistence type="predicted"/>
<keyword evidence="3" id="KW-1185">Reference proteome</keyword>
<keyword evidence="1" id="KW-0732">Signal</keyword>
<evidence type="ECO:0008006" key="4">
    <source>
        <dbReference type="Google" id="ProtNLM"/>
    </source>
</evidence>
<dbReference type="EMBL" id="BLXT01008440">
    <property type="protein sequence ID" value="GFO48730.1"/>
    <property type="molecule type" value="Genomic_DNA"/>
</dbReference>
<accession>A0AAV4DX32</accession>
<protein>
    <recommendedName>
        <fullName evidence="4">Secreted protein</fullName>
    </recommendedName>
</protein>
<evidence type="ECO:0000313" key="2">
    <source>
        <dbReference type="EMBL" id="GFO48730.1"/>
    </source>
</evidence>
<gene>
    <name evidence="2" type="ORF">PoB_007523500</name>
</gene>
<dbReference type="Proteomes" id="UP000735302">
    <property type="component" value="Unassembled WGS sequence"/>
</dbReference>
<feature type="chain" id="PRO_5043517461" description="Secreted protein" evidence="1">
    <location>
        <begin position="21"/>
        <end position="99"/>
    </location>
</feature>